<dbReference type="Proteomes" id="UP000758611">
    <property type="component" value="Unassembled WGS sequence"/>
</dbReference>
<proteinExistence type="predicted"/>
<dbReference type="RefSeq" id="WP_278476732.1">
    <property type="nucleotide sequence ID" value="NZ_JABZRE010000001.1"/>
</dbReference>
<name>A0A930H1Z9_9FIRM</name>
<sequence length="52" mass="6095">MTKQTESLQLFLDPFMPSNEEAKKRNNILRDPEKLAKLEKQVTFKVNMIPFG</sequence>
<dbReference type="EMBL" id="JABZRE010000001">
    <property type="protein sequence ID" value="MBF1306275.1"/>
    <property type="molecule type" value="Genomic_DNA"/>
</dbReference>
<gene>
    <name evidence="1" type="ORF">HXM94_00610</name>
</gene>
<organism evidence="1 2">
    <name type="scientific">Parvimonas micra</name>
    <dbReference type="NCBI Taxonomy" id="33033"/>
    <lineage>
        <taxon>Bacteria</taxon>
        <taxon>Bacillati</taxon>
        <taxon>Bacillota</taxon>
        <taxon>Tissierellia</taxon>
        <taxon>Tissierellales</taxon>
        <taxon>Peptoniphilaceae</taxon>
        <taxon>Parvimonas</taxon>
    </lineage>
</organism>
<protein>
    <submittedName>
        <fullName evidence="1">Uncharacterized protein</fullName>
    </submittedName>
</protein>
<accession>A0A930H1Z9</accession>
<evidence type="ECO:0000313" key="2">
    <source>
        <dbReference type="Proteomes" id="UP000758611"/>
    </source>
</evidence>
<evidence type="ECO:0000313" key="1">
    <source>
        <dbReference type="EMBL" id="MBF1306275.1"/>
    </source>
</evidence>
<reference evidence="1" key="1">
    <citation type="submission" date="2020-04" db="EMBL/GenBank/DDBJ databases">
        <title>Deep metagenomics examines the oral microbiome during advanced dental caries in children, revealing novel taxa and co-occurrences with host molecules.</title>
        <authorList>
            <person name="Baker J.L."/>
            <person name="Morton J.T."/>
            <person name="Dinis M."/>
            <person name="Alvarez R."/>
            <person name="Tran N.C."/>
            <person name="Knight R."/>
            <person name="Edlund A."/>
        </authorList>
    </citation>
    <scope>NUCLEOTIDE SEQUENCE</scope>
    <source>
        <strain evidence="1">JCVI_23_bin.11</strain>
    </source>
</reference>
<comment type="caution">
    <text evidence="1">The sequence shown here is derived from an EMBL/GenBank/DDBJ whole genome shotgun (WGS) entry which is preliminary data.</text>
</comment>
<dbReference type="AlphaFoldDB" id="A0A930H1Z9"/>